<evidence type="ECO:0000313" key="2">
    <source>
        <dbReference type="EMBL" id="CAI2359796.1"/>
    </source>
</evidence>
<comment type="caution">
    <text evidence="2">The sequence shown here is derived from an EMBL/GenBank/DDBJ whole genome shotgun (WGS) entry which is preliminary data.</text>
</comment>
<dbReference type="GO" id="GO:0031267">
    <property type="term" value="F:small GTPase binding"/>
    <property type="evidence" value="ECO:0007669"/>
    <property type="project" value="TreeGrafter"/>
</dbReference>
<reference evidence="2" key="1">
    <citation type="submission" date="2023-07" db="EMBL/GenBank/DDBJ databases">
        <authorList>
            <consortium name="AG Swart"/>
            <person name="Singh M."/>
            <person name="Singh A."/>
            <person name="Seah K."/>
            <person name="Emmerich C."/>
        </authorList>
    </citation>
    <scope>NUCLEOTIDE SEQUENCE</scope>
    <source>
        <strain evidence="2">DP1</strain>
    </source>
</reference>
<name>A0AAD1U0F6_EUPCR</name>
<sequence>MELKNTYYKKRLVNSSKKFFKSESFSSRKSSSDFRTDKYKFGRLGSMTKTNLPPNRINMAKSSNPKTMLSMMTIRYGKTKKQDHVLNDHQLKNTTIRIKNQGRDLASFREPQAKMSENIPESSPFDTAAVLPKGKNRIRTIGAAVGNLNGNRRKQFKKQIILPNTPSKRHTKERNSLSNFFLLDQKANKFLFESQDCRAMQNSNIMKISKIEFQVKGHCLQKKKLGKTMSNISADKLGLTEKMPNVCSKSRLLGEEIKEEERTTRNTSITSCRPSQNLVKEPEISSIQAEVDLEDKKESFLEETGISERILTKTFNVYGSNSHKITGENKSYGCSCGKATDPTLNGCIRAEEWLKYAFNGFSKSFSHKDQKVFQELVDTKVKNELSAEVENDDRIPITVCIENDLTRTFPTEEYYKPPEAKQTLFNVLKAYTLYDTKCGYVQGMNFIAASLLYHCSPDIAFWLLVSLMFDYNLRDNYEAGFTGIEDINAEISRLIAKNCPKLNKLFKETETDLSIFSFEVIMTLFGTAIPLSATGDFYDNFFKEGWNFFAKLIITFLSKLQKPLLKESDPWSIISIIKAHASPASNSNRSAEIPLVPLDWPALIKTASTMK</sequence>
<dbReference type="SMART" id="SM00164">
    <property type="entry name" value="TBC"/>
    <property type="match status" value="1"/>
</dbReference>
<dbReference type="InterPro" id="IPR050302">
    <property type="entry name" value="Rab_GAP_TBC_domain"/>
</dbReference>
<dbReference type="GO" id="GO:0005096">
    <property type="term" value="F:GTPase activator activity"/>
    <property type="evidence" value="ECO:0007669"/>
    <property type="project" value="TreeGrafter"/>
</dbReference>
<gene>
    <name evidence="2" type="ORF">ECRASSUSDP1_LOCUS1090</name>
</gene>
<evidence type="ECO:0000313" key="3">
    <source>
        <dbReference type="Proteomes" id="UP001295684"/>
    </source>
</evidence>
<dbReference type="SUPFAM" id="SSF47923">
    <property type="entry name" value="Ypt/Rab-GAP domain of gyp1p"/>
    <property type="match status" value="2"/>
</dbReference>
<accession>A0AAD1U0F6</accession>
<dbReference type="Proteomes" id="UP001295684">
    <property type="component" value="Unassembled WGS sequence"/>
</dbReference>
<feature type="domain" description="Rab-GAP TBC" evidence="1">
    <location>
        <begin position="343"/>
        <end position="545"/>
    </location>
</feature>
<dbReference type="Gene3D" id="1.10.8.270">
    <property type="entry name" value="putative rabgap domain of human tbc1 domain family member 14 like domains"/>
    <property type="match status" value="1"/>
</dbReference>
<dbReference type="Pfam" id="PF00566">
    <property type="entry name" value="RabGAP-TBC"/>
    <property type="match status" value="1"/>
</dbReference>
<proteinExistence type="predicted"/>
<dbReference type="AlphaFoldDB" id="A0AAD1U0F6"/>
<dbReference type="PROSITE" id="PS50086">
    <property type="entry name" value="TBC_RABGAP"/>
    <property type="match status" value="1"/>
</dbReference>
<dbReference type="Gene3D" id="1.10.472.80">
    <property type="entry name" value="Ypt/Rab-GAP domain of gyp1p, domain 3"/>
    <property type="match status" value="1"/>
</dbReference>
<protein>
    <recommendedName>
        <fullName evidence="1">Rab-GAP TBC domain-containing protein</fullName>
    </recommendedName>
</protein>
<dbReference type="PANTHER" id="PTHR47219">
    <property type="entry name" value="RAB GTPASE-ACTIVATING PROTEIN 1-LIKE"/>
    <property type="match status" value="1"/>
</dbReference>
<dbReference type="PANTHER" id="PTHR47219:SF9">
    <property type="entry name" value="GTPASE ACTIVATING PROTEIN AND CENTROSOME-ASSOCIATED, ISOFORM B"/>
    <property type="match status" value="1"/>
</dbReference>
<dbReference type="InterPro" id="IPR000195">
    <property type="entry name" value="Rab-GAP-TBC_dom"/>
</dbReference>
<dbReference type="InterPro" id="IPR035969">
    <property type="entry name" value="Rab-GAP_TBC_sf"/>
</dbReference>
<evidence type="ECO:0000259" key="1">
    <source>
        <dbReference type="PROSITE" id="PS50086"/>
    </source>
</evidence>
<dbReference type="EMBL" id="CAMPGE010001029">
    <property type="protein sequence ID" value="CAI2359796.1"/>
    <property type="molecule type" value="Genomic_DNA"/>
</dbReference>
<organism evidence="2 3">
    <name type="scientific">Euplotes crassus</name>
    <dbReference type="NCBI Taxonomy" id="5936"/>
    <lineage>
        <taxon>Eukaryota</taxon>
        <taxon>Sar</taxon>
        <taxon>Alveolata</taxon>
        <taxon>Ciliophora</taxon>
        <taxon>Intramacronucleata</taxon>
        <taxon>Spirotrichea</taxon>
        <taxon>Hypotrichia</taxon>
        <taxon>Euplotida</taxon>
        <taxon>Euplotidae</taxon>
        <taxon>Moneuplotes</taxon>
    </lineage>
</organism>
<keyword evidence="3" id="KW-1185">Reference proteome</keyword>